<feature type="transmembrane region" description="Helical" evidence="8">
    <location>
        <begin position="7"/>
        <end position="28"/>
    </location>
</feature>
<name>X0PLN6_9LACO</name>
<evidence type="ECO:0000313" key="9">
    <source>
        <dbReference type="EMBL" id="KRM30584.1"/>
    </source>
</evidence>
<comment type="similarity">
    <text evidence="2 8">Belongs to the NiCoT transporter (TC 2.A.52) family.</text>
</comment>
<evidence type="ECO:0000256" key="6">
    <source>
        <dbReference type="ARBA" id="ARBA00022989"/>
    </source>
</evidence>
<dbReference type="eggNOG" id="COG3376">
    <property type="taxonomic scope" value="Bacteria"/>
</dbReference>
<reference evidence="9 10" key="1">
    <citation type="journal article" date="2015" name="Genome Announc.">
        <title>Expanding the biotechnology potential of lactobacilli through comparative genomics of 213 strains and associated genera.</title>
        <authorList>
            <person name="Sun Z."/>
            <person name="Harris H.M."/>
            <person name="McCann A."/>
            <person name="Guo C."/>
            <person name="Argimon S."/>
            <person name="Zhang W."/>
            <person name="Yang X."/>
            <person name="Jeffery I.B."/>
            <person name="Cooney J.C."/>
            <person name="Kagawa T.F."/>
            <person name="Liu W."/>
            <person name="Song Y."/>
            <person name="Salvetti E."/>
            <person name="Wrobel A."/>
            <person name="Rasinkangas P."/>
            <person name="Parkhill J."/>
            <person name="Rea M.C."/>
            <person name="O'Sullivan O."/>
            <person name="Ritari J."/>
            <person name="Douillard F.P."/>
            <person name="Paul Ross R."/>
            <person name="Yang R."/>
            <person name="Briner A.E."/>
            <person name="Felis G.E."/>
            <person name="de Vos W.M."/>
            <person name="Barrangou R."/>
            <person name="Klaenhammer T.R."/>
            <person name="Caufield P.W."/>
            <person name="Cui Y."/>
            <person name="Zhang H."/>
            <person name="O'Toole P.W."/>
        </authorList>
    </citation>
    <scope>NUCLEOTIDE SEQUENCE [LARGE SCALE GENOMIC DNA]</scope>
    <source>
        <strain evidence="9 10">DSM 18527</strain>
    </source>
</reference>
<sequence>MKQIRQSLPYYGGIGLLHLLGFLGLAIACRNYPAFWAIGILAYILGLRHAFDADHIAAIDNTVRKLIQQDQKTVGVGFYFSLGHSTVVLLMSITVGLSVNWVSTHLPVLQKVGGFVGSFVSGIFLILVAIFNLFVLWHLLKSVRQLHNKPTAVQNLDDLLAPKGLLTTLLKPLFKFIKHSWQMYPIGFLFGLGFDTASEITLLALTAQSSQRNLPLIGIIALPIIFTAGMSLMDTTDAVMMSGAYKWAFDTPIRKAYYNIVITSVSVLAAISIGVVELLQVTGNLFNFKGLFWHWLQAIDFNWLGFGLVAAFMLLWLVAYGIWRSVIAKKYDTPY</sequence>
<feature type="transmembrane region" description="Helical" evidence="8">
    <location>
        <begin position="183"/>
        <end position="204"/>
    </location>
</feature>
<feature type="transmembrane region" description="Helical" evidence="8">
    <location>
        <begin position="216"/>
        <end position="235"/>
    </location>
</feature>
<evidence type="ECO:0000256" key="7">
    <source>
        <dbReference type="ARBA" id="ARBA00023136"/>
    </source>
</evidence>
<feature type="transmembrane region" description="Helical" evidence="8">
    <location>
        <begin position="34"/>
        <end position="51"/>
    </location>
</feature>
<evidence type="ECO:0000313" key="10">
    <source>
        <dbReference type="Proteomes" id="UP000051236"/>
    </source>
</evidence>
<dbReference type="Pfam" id="PF03824">
    <property type="entry name" value="NicO"/>
    <property type="match status" value="1"/>
</dbReference>
<feature type="transmembrane region" description="Helical" evidence="8">
    <location>
        <begin position="72"/>
        <end position="95"/>
    </location>
</feature>
<dbReference type="AlphaFoldDB" id="X0PLN6"/>
<dbReference type="InterPro" id="IPR004688">
    <property type="entry name" value="Ni/Co_transpt"/>
</dbReference>
<dbReference type="OrthoDB" id="9776706at2"/>
<feature type="transmembrane region" description="Helical" evidence="8">
    <location>
        <begin position="256"/>
        <end position="281"/>
    </location>
</feature>
<accession>X0PLN6</accession>
<dbReference type="EMBL" id="AZGA01000088">
    <property type="protein sequence ID" value="KRM30584.1"/>
    <property type="molecule type" value="Genomic_DNA"/>
</dbReference>
<keyword evidence="5 8" id="KW-0812">Transmembrane</keyword>
<dbReference type="Proteomes" id="UP000051236">
    <property type="component" value="Unassembled WGS sequence"/>
</dbReference>
<dbReference type="PANTHER" id="PTHR31611:SF0">
    <property type="entry name" value="HIGH-AFFINITY NICKEL TRANSPORT PROTEIN NIC1"/>
    <property type="match status" value="1"/>
</dbReference>
<proteinExistence type="inferred from homology"/>
<evidence type="ECO:0000256" key="2">
    <source>
        <dbReference type="ARBA" id="ARBA00010892"/>
    </source>
</evidence>
<evidence type="ECO:0000256" key="4">
    <source>
        <dbReference type="ARBA" id="ARBA00022596"/>
    </source>
</evidence>
<keyword evidence="7 8" id="KW-0472">Membrane</keyword>
<feature type="transmembrane region" description="Helical" evidence="8">
    <location>
        <begin position="115"/>
        <end position="140"/>
    </location>
</feature>
<feature type="transmembrane region" description="Helical" evidence="8">
    <location>
        <begin position="301"/>
        <end position="323"/>
    </location>
</feature>
<dbReference type="STRING" id="1423734.FC83_GL001720"/>
<dbReference type="PATRIC" id="fig|1423734.3.peg.1739"/>
<evidence type="ECO:0000256" key="3">
    <source>
        <dbReference type="ARBA" id="ARBA00022448"/>
    </source>
</evidence>
<comment type="caution">
    <text evidence="9">The sequence shown here is derived from an EMBL/GenBank/DDBJ whole genome shotgun (WGS) entry which is preliminary data.</text>
</comment>
<evidence type="ECO:0000256" key="1">
    <source>
        <dbReference type="ARBA" id="ARBA00004127"/>
    </source>
</evidence>
<evidence type="ECO:0000256" key="8">
    <source>
        <dbReference type="RuleBase" id="RU362101"/>
    </source>
</evidence>
<keyword evidence="3 8" id="KW-0813">Transport</keyword>
<dbReference type="GO" id="GO:0012505">
    <property type="term" value="C:endomembrane system"/>
    <property type="evidence" value="ECO:0007669"/>
    <property type="project" value="UniProtKB-SubCell"/>
</dbReference>
<dbReference type="RefSeq" id="WP_035450652.1">
    <property type="nucleotide sequence ID" value="NZ_AZGA01000088.1"/>
</dbReference>
<dbReference type="NCBIfam" id="TIGR00802">
    <property type="entry name" value="nico"/>
    <property type="match status" value="1"/>
</dbReference>
<gene>
    <name evidence="9" type="ORF">FC83_GL001720</name>
</gene>
<dbReference type="GO" id="GO:0005886">
    <property type="term" value="C:plasma membrane"/>
    <property type="evidence" value="ECO:0007669"/>
    <property type="project" value="UniProtKB-SubCell"/>
</dbReference>
<dbReference type="GO" id="GO:0015099">
    <property type="term" value="F:nickel cation transmembrane transporter activity"/>
    <property type="evidence" value="ECO:0007669"/>
    <property type="project" value="UniProtKB-UniRule"/>
</dbReference>
<dbReference type="PROSITE" id="PS51257">
    <property type="entry name" value="PROKAR_LIPOPROTEIN"/>
    <property type="match status" value="1"/>
</dbReference>
<organism evidence="9 10">
    <name type="scientific">Agrilactobacillus composti DSM 18527 = JCM 14202</name>
    <dbReference type="NCBI Taxonomy" id="1423734"/>
    <lineage>
        <taxon>Bacteria</taxon>
        <taxon>Bacillati</taxon>
        <taxon>Bacillota</taxon>
        <taxon>Bacilli</taxon>
        <taxon>Lactobacillales</taxon>
        <taxon>Lactobacillaceae</taxon>
        <taxon>Agrilactobacillus</taxon>
    </lineage>
</organism>
<keyword evidence="10" id="KW-1185">Reference proteome</keyword>
<dbReference type="PANTHER" id="PTHR31611">
    <property type="entry name" value="HIGH-AFFINITY NICKEL TRANSPORT PROTEIN NIC1"/>
    <property type="match status" value="1"/>
</dbReference>
<protein>
    <recommendedName>
        <fullName evidence="8">Nickel/cobalt efflux system</fullName>
    </recommendedName>
</protein>
<keyword evidence="4" id="KW-0533">Nickel</keyword>
<dbReference type="InterPro" id="IPR011541">
    <property type="entry name" value="Ni/Co_transpt_high_affinity"/>
</dbReference>
<comment type="subcellular location">
    <subcellularLocation>
        <location evidence="8">Cell membrane</location>
        <topology evidence="8">Multi-pass membrane protein</topology>
    </subcellularLocation>
    <subcellularLocation>
        <location evidence="1">Endomembrane system</location>
        <topology evidence="1">Multi-pass membrane protein</topology>
    </subcellularLocation>
</comment>
<evidence type="ECO:0000256" key="5">
    <source>
        <dbReference type="ARBA" id="ARBA00022692"/>
    </source>
</evidence>
<keyword evidence="6 8" id="KW-1133">Transmembrane helix</keyword>